<evidence type="ECO:0008006" key="3">
    <source>
        <dbReference type="Google" id="ProtNLM"/>
    </source>
</evidence>
<name>G5H504_9BACT</name>
<dbReference type="Gene3D" id="3.90.550.10">
    <property type="entry name" value="Spore Coat Polysaccharide Biosynthesis Protein SpsA, Chain A"/>
    <property type="match status" value="1"/>
</dbReference>
<dbReference type="PANTHER" id="PTHR43179:SF10">
    <property type="entry name" value="GLYCOSYL TRANSFERASE"/>
    <property type="match status" value="1"/>
</dbReference>
<dbReference type="Proteomes" id="UP000006008">
    <property type="component" value="Unassembled WGS sequence"/>
</dbReference>
<dbReference type="OrthoDB" id="9771846at2"/>
<gene>
    <name evidence="1" type="ORF">HMPREF9450_00014</name>
</gene>
<reference evidence="1 2" key="1">
    <citation type="submission" date="2011-08" db="EMBL/GenBank/DDBJ databases">
        <title>The Genome Sequence of Alistipes indistinctus YIT 12060.</title>
        <authorList>
            <consortium name="The Broad Institute Genome Sequencing Platform"/>
            <person name="Earl A."/>
            <person name="Ward D."/>
            <person name="Feldgarden M."/>
            <person name="Gevers D."/>
            <person name="Morotomi M."/>
            <person name="Young S.K."/>
            <person name="Zeng Q."/>
            <person name="Gargeya S."/>
            <person name="Fitzgerald M."/>
            <person name="Haas B."/>
            <person name="Abouelleil A."/>
            <person name="Alvarado L."/>
            <person name="Arachchi H.M."/>
            <person name="Berlin A."/>
            <person name="Brown A."/>
            <person name="Chapman S.B."/>
            <person name="Chen Z."/>
            <person name="Dunbar C."/>
            <person name="Freedman E."/>
            <person name="Gearin G."/>
            <person name="Gellesch M."/>
            <person name="Goldberg J."/>
            <person name="Griggs A."/>
            <person name="Gujja S."/>
            <person name="Heiman D."/>
            <person name="Howarth C."/>
            <person name="Larson L."/>
            <person name="Lui A."/>
            <person name="MacDonald P.J.P."/>
            <person name="Montmayeur A."/>
            <person name="Murphy C."/>
            <person name="Neiman D."/>
            <person name="Pearson M."/>
            <person name="Priest M."/>
            <person name="Roberts A."/>
            <person name="Saif S."/>
            <person name="Shea T."/>
            <person name="Shenoy N."/>
            <person name="Sisk P."/>
            <person name="Stolte C."/>
            <person name="Sykes S."/>
            <person name="Wortman J."/>
            <person name="Nusbaum C."/>
            <person name="Birren B."/>
        </authorList>
    </citation>
    <scope>NUCLEOTIDE SEQUENCE [LARGE SCALE GENOMIC DNA]</scope>
    <source>
        <strain evidence="1 2">YIT 12060</strain>
    </source>
</reference>
<accession>G5H504</accession>
<organism evidence="1 2">
    <name type="scientific">Alistipes indistinctus YIT 12060</name>
    <dbReference type="NCBI Taxonomy" id="742725"/>
    <lineage>
        <taxon>Bacteria</taxon>
        <taxon>Pseudomonadati</taxon>
        <taxon>Bacteroidota</taxon>
        <taxon>Bacteroidia</taxon>
        <taxon>Bacteroidales</taxon>
        <taxon>Rikenellaceae</taxon>
        <taxon>Alistipes</taxon>
    </lineage>
</organism>
<dbReference type="InterPro" id="IPR029044">
    <property type="entry name" value="Nucleotide-diphossugar_trans"/>
</dbReference>
<comment type="caution">
    <text evidence="1">The sequence shown here is derived from an EMBL/GenBank/DDBJ whole genome shotgun (WGS) entry which is preliminary data.</text>
</comment>
<dbReference type="PANTHER" id="PTHR43179">
    <property type="entry name" value="RHAMNOSYLTRANSFERASE WBBL"/>
    <property type="match status" value="1"/>
</dbReference>
<sequence length="272" mass="31152">MITASVVAYHHSYSEIGKVLDCLLKSPVAKIYVVDNSSNDALRLLGKISERIRYIHSANIGYGGAHNIAMREAVEAGAAYHVIVNPDIWFGEGVIEILAGYMDRHPDAGLVTPKIVYPDGETQYLCKLLPTPFDLILRRFLPADFFKASRERFELRFTGYDREMNVPFLSGCFMFLRIGTLKETGLFDERYFMYAEDIDFSRRIHRVTRTVYCPDAVVVHVHEAASRKNRKMLLIHIGSIVKYFNKWGWVIDRERRRANRACIEALKGQGRG</sequence>
<dbReference type="EMBL" id="ADLD01000002">
    <property type="protein sequence ID" value="EHB93521.1"/>
    <property type="molecule type" value="Genomic_DNA"/>
</dbReference>
<dbReference type="AlphaFoldDB" id="G5H504"/>
<dbReference type="eggNOG" id="COG1216">
    <property type="taxonomic scope" value="Bacteria"/>
</dbReference>
<proteinExistence type="predicted"/>
<dbReference type="STRING" id="742725.HMPREF9450_00014"/>
<dbReference type="SUPFAM" id="SSF53448">
    <property type="entry name" value="Nucleotide-diphospho-sugar transferases"/>
    <property type="match status" value="1"/>
</dbReference>
<evidence type="ECO:0000313" key="2">
    <source>
        <dbReference type="Proteomes" id="UP000006008"/>
    </source>
</evidence>
<dbReference type="CDD" id="cd04186">
    <property type="entry name" value="GT_2_like_c"/>
    <property type="match status" value="1"/>
</dbReference>
<dbReference type="GeneID" id="92816439"/>
<dbReference type="Pfam" id="PF13641">
    <property type="entry name" value="Glyco_tranf_2_3"/>
    <property type="match status" value="1"/>
</dbReference>
<dbReference type="RefSeq" id="WP_009132820.1">
    <property type="nucleotide sequence ID" value="NZ_CP102250.1"/>
</dbReference>
<evidence type="ECO:0000313" key="1">
    <source>
        <dbReference type="EMBL" id="EHB93521.1"/>
    </source>
</evidence>
<dbReference type="HOGENOM" id="CLU_023845_0_4_10"/>
<keyword evidence="2" id="KW-1185">Reference proteome</keyword>
<dbReference type="PATRIC" id="fig|742725.3.peg.11"/>
<protein>
    <recommendedName>
        <fullName evidence="3">Glycosyltransferase 2-like domain-containing protein</fullName>
    </recommendedName>
</protein>